<protein>
    <recommendedName>
        <fullName evidence="2">Lysozyme inhibitor LprI-like N-terminal domain-containing protein</fullName>
    </recommendedName>
</protein>
<evidence type="ECO:0000259" key="2">
    <source>
        <dbReference type="Pfam" id="PF07007"/>
    </source>
</evidence>
<accession>A0A0F4TVQ2</accession>
<evidence type="ECO:0000313" key="3">
    <source>
        <dbReference type="EMBL" id="KJZ48501.1"/>
    </source>
</evidence>
<comment type="caution">
    <text evidence="3">The sequence shown here is derived from an EMBL/GenBank/DDBJ whole genome shotgun (WGS) entry which is preliminary data.</text>
</comment>
<feature type="chain" id="PRO_5002479228" description="Lysozyme inhibitor LprI-like N-terminal domain-containing protein" evidence="1">
    <location>
        <begin position="23"/>
        <end position="249"/>
    </location>
</feature>
<evidence type="ECO:0000313" key="4">
    <source>
        <dbReference type="Proteomes" id="UP000033500"/>
    </source>
</evidence>
<feature type="signal peptide" evidence="1">
    <location>
        <begin position="1"/>
        <end position="22"/>
    </location>
</feature>
<dbReference type="PATRIC" id="fig|294.131.peg.1511"/>
<dbReference type="Proteomes" id="UP000033500">
    <property type="component" value="Unassembled WGS sequence"/>
</dbReference>
<keyword evidence="1" id="KW-0732">Signal</keyword>
<dbReference type="Gene3D" id="1.20.1270.180">
    <property type="match status" value="1"/>
</dbReference>
<dbReference type="Pfam" id="PF07007">
    <property type="entry name" value="LprI"/>
    <property type="match status" value="1"/>
</dbReference>
<evidence type="ECO:0000256" key="1">
    <source>
        <dbReference type="SAM" id="SignalP"/>
    </source>
</evidence>
<dbReference type="AlphaFoldDB" id="A0A0F4TVQ2"/>
<dbReference type="InterPro" id="IPR009739">
    <property type="entry name" value="LprI-like_N"/>
</dbReference>
<gene>
    <name evidence="3" type="ORF">VC34_02020</name>
</gene>
<dbReference type="EMBL" id="LACD01000002">
    <property type="protein sequence ID" value="KJZ48501.1"/>
    <property type="molecule type" value="Genomic_DNA"/>
</dbReference>
<name>A0A0F4TVQ2_PSEFL</name>
<dbReference type="RefSeq" id="WP_046045030.1">
    <property type="nucleotide sequence ID" value="NZ_LACD01000002.1"/>
</dbReference>
<feature type="domain" description="Lysozyme inhibitor LprI-like N-terminal" evidence="2">
    <location>
        <begin position="30"/>
        <end position="127"/>
    </location>
</feature>
<sequence length="249" mass="28143">MKILSRFSLLLLGLIMLSSAFAEDDCKEITSSTQVDHCAELAMKKADSQLNTRYHELMARLETQYKRDLQLGPAYAVKVKEAQRAWVKLRDTNCAVEAFEIEADKPAYATAVNNCITRMSQERSVELDRIAPSATACPSIDFADFLASFSERVDVQKAFVQRPLQLVTTAAGDPEPEMNKNTLSDDQIKFPLIPDRARREADGLTLTVKEQQGNTATALLQKPDTDYVFEYRFVRGQCWVLREVMDYSL</sequence>
<organism evidence="3 4">
    <name type="scientific">Pseudomonas fluorescens</name>
    <dbReference type="NCBI Taxonomy" id="294"/>
    <lineage>
        <taxon>Bacteria</taxon>
        <taxon>Pseudomonadati</taxon>
        <taxon>Pseudomonadota</taxon>
        <taxon>Gammaproteobacteria</taxon>
        <taxon>Pseudomonadales</taxon>
        <taxon>Pseudomonadaceae</taxon>
        <taxon>Pseudomonas</taxon>
    </lineage>
</organism>
<proteinExistence type="predicted"/>
<reference evidence="3 4" key="1">
    <citation type="submission" date="2015-03" db="EMBL/GenBank/DDBJ databases">
        <title>Comparative genomics of Pseudomonas insights into diversity of traits involved in vanlence and defense.</title>
        <authorList>
            <person name="Qin Y."/>
        </authorList>
    </citation>
    <scope>NUCLEOTIDE SEQUENCE [LARGE SCALE GENOMIC DNA]</scope>
    <source>
        <strain evidence="3 4">C3</strain>
    </source>
</reference>